<dbReference type="Gene3D" id="1.25.40.20">
    <property type="entry name" value="Ankyrin repeat-containing domain"/>
    <property type="match status" value="2"/>
</dbReference>
<sequence length="477" mass="54764">MKLFDEIKQAIAEGKDAFFDLIQKKQKEDKDFLNKAFFAPKEKQDSAFIVPEGRQLTVLEYLIYNHSENSNLIEHIEWLLQQKVDVNANEPLHLIFRLKKMELVPLFLNENHLQNSRDVESAWQSLNLNARDATGKRLIYRIIESRNIGHLNLAINYGISVHLPSPFEGNDKSWEIQPLHQAIITNFSAALPALIEAGAQLSNPFGQLMETPLLLAARLGRITALKALLVHYQTLSLESNREFISVLNKENYSAMDLLCIRMHDRKKPKEALRGIAMLLCHGADVPAHHLLRSLLMDNRHELFVAIKEYSRTNPQLAANFLRKCLNKTDPLHDIIFAKNSWSQTFRHLFGKADDLGFQLQTLINLSNTTTTREKKDDENTTQRKIEKDDEEVFQNEELLFANFVGRYKQALKTSFFNPWSEMLHLIASGEVTCWKHVTAYADMHTNSRTFKIIAEMKKSTPTIHVSLDTPAAANRLI</sequence>
<dbReference type="NCBIfam" id="NF043019">
    <property type="entry name" value="T4SS_AnkC"/>
    <property type="match status" value="1"/>
</dbReference>
<dbReference type="EMBL" id="LNYG01000013">
    <property type="protein sequence ID" value="KTD08446.1"/>
    <property type="molecule type" value="Genomic_DNA"/>
</dbReference>
<evidence type="ECO:0000313" key="1">
    <source>
        <dbReference type="EMBL" id="KTD08446.1"/>
    </source>
</evidence>
<organism evidence="1 2">
    <name type="scientific">Legionella jamestowniensis</name>
    <dbReference type="NCBI Taxonomy" id="455"/>
    <lineage>
        <taxon>Bacteria</taxon>
        <taxon>Pseudomonadati</taxon>
        <taxon>Pseudomonadota</taxon>
        <taxon>Gammaproteobacteria</taxon>
        <taxon>Legionellales</taxon>
        <taxon>Legionellaceae</taxon>
        <taxon>Legionella</taxon>
    </lineage>
</organism>
<evidence type="ECO:0000313" key="2">
    <source>
        <dbReference type="Proteomes" id="UP000054715"/>
    </source>
</evidence>
<reference evidence="1 2" key="1">
    <citation type="submission" date="2015-11" db="EMBL/GenBank/DDBJ databases">
        <title>Genomic analysis of 38 Legionella species identifies large and diverse effector repertoires.</title>
        <authorList>
            <person name="Burstein D."/>
            <person name="Amaro F."/>
            <person name="Zusman T."/>
            <person name="Lifshitz Z."/>
            <person name="Cohen O."/>
            <person name="Gilbert J.A."/>
            <person name="Pupko T."/>
            <person name="Shuman H.A."/>
            <person name="Segal G."/>
        </authorList>
    </citation>
    <scope>NUCLEOTIDE SEQUENCE [LARGE SCALE GENOMIC DNA]</scope>
    <source>
        <strain evidence="1 2">JA-26-G1-E2</strain>
    </source>
</reference>
<dbReference type="OrthoDB" id="5634323at2"/>
<dbReference type="InterPro" id="IPR036770">
    <property type="entry name" value="Ankyrin_rpt-contain_sf"/>
</dbReference>
<comment type="caution">
    <text evidence="1">The sequence shown here is derived from an EMBL/GenBank/DDBJ whole genome shotgun (WGS) entry which is preliminary data.</text>
</comment>
<dbReference type="STRING" id="455.Ljam_2641"/>
<dbReference type="RefSeq" id="WP_058450464.1">
    <property type="nucleotide sequence ID" value="NZ_CAAAJF010000001.1"/>
</dbReference>
<accession>A0A0W0UKL6</accession>
<dbReference type="PATRIC" id="fig|455.5.peg.2777"/>
<dbReference type="AlphaFoldDB" id="A0A0W0UKL6"/>
<protein>
    <submittedName>
        <fullName evidence="1">Ankyrin repeat-containing protein</fullName>
    </submittedName>
</protein>
<name>A0A0W0UKL6_9GAMM</name>
<dbReference type="Proteomes" id="UP000054715">
    <property type="component" value="Unassembled WGS sequence"/>
</dbReference>
<dbReference type="SUPFAM" id="SSF48403">
    <property type="entry name" value="Ankyrin repeat"/>
    <property type="match status" value="1"/>
</dbReference>
<proteinExistence type="predicted"/>
<gene>
    <name evidence="1" type="ORF">Ljam_2641</name>
</gene>